<feature type="domain" description="Mop" evidence="11">
    <location>
        <begin position="291"/>
        <end position="356"/>
    </location>
</feature>
<dbReference type="Pfam" id="PF00005">
    <property type="entry name" value="ABC_tran"/>
    <property type="match status" value="1"/>
</dbReference>
<dbReference type="InterPro" id="IPR008995">
    <property type="entry name" value="Mo/tungstate-bd_C_term_dom"/>
</dbReference>
<dbReference type="InterPro" id="IPR003439">
    <property type="entry name" value="ABC_transporter-like_ATP-bd"/>
</dbReference>
<dbReference type="GO" id="GO:0005524">
    <property type="term" value="F:ATP binding"/>
    <property type="evidence" value="ECO:0007669"/>
    <property type="project" value="UniProtKB-KW"/>
</dbReference>
<dbReference type="InterPro" id="IPR003593">
    <property type="entry name" value="AAA+_ATPase"/>
</dbReference>
<dbReference type="OrthoDB" id="9802264at2"/>
<dbReference type="InterPro" id="IPR011868">
    <property type="entry name" value="ModC_ABC_ATP-bd"/>
</dbReference>
<evidence type="ECO:0000259" key="10">
    <source>
        <dbReference type="PROSITE" id="PS50893"/>
    </source>
</evidence>
<dbReference type="SMART" id="SM00382">
    <property type="entry name" value="AAA"/>
    <property type="match status" value="1"/>
</dbReference>
<dbReference type="Proteomes" id="UP000002383">
    <property type="component" value="Chromosome"/>
</dbReference>
<keyword evidence="7" id="KW-1278">Translocase</keyword>
<evidence type="ECO:0000256" key="5">
    <source>
        <dbReference type="ARBA" id="ARBA00022741"/>
    </source>
</evidence>
<dbReference type="NCBIfam" id="TIGR02142">
    <property type="entry name" value="modC_ABC"/>
    <property type="match status" value="1"/>
</dbReference>
<dbReference type="EMBL" id="CP001339">
    <property type="protein sequence ID" value="ACL72654.1"/>
    <property type="molecule type" value="Genomic_DNA"/>
</dbReference>
<keyword evidence="2" id="KW-1003">Cell membrane</keyword>
<accession>B8GRV0</accession>
<evidence type="ECO:0000256" key="7">
    <source>
        <dbReference type="ARBA" id="ARBA00022967"/>
    </source>
</evidence>
<dbReference type="GO" id="GO:0140359">
    <property type="term" value="F:ABC-type transporter activity"/>
    <property type="evidence" value="ECO:0007669"/>
    <property type="project" value="InterPro"/>
</dbReference>
<dbReference type="GO" id="GO:0015098">
    <property type="term" value="F:molybdate ion transmembrane transporter activity"/>
    <property type="evidence" value="ECO:0007669"/>
    <property type="project" value="InterPro"/>
</dbReference>
<evidence type="ECO:0000313" key="13">
    <source>
        <dbReference type="Proteomes" id="UP000002383"/>
    </source>
</evidence>
<evidence type="ECO:0000256" key="3">
    <source>
        <dbReference type="ARBA" id="ARBA00022505"/>
    </source>
</evidence>
<evidence type="ECO:0000313" key="12">
    <source>
        <dbReference type="EMBL" id="ACL72654.1"/>
    </source>
</evidence>
<proteinExistence type="predicted"/>
<dbReference type="RefSeq" id="WP_012638137.1">
    <property type="nucleotide sequence ID" value="NC_011901.1"/>
</dbReference>
<dbReference type="KEGG" id="tgr:Tgr7_1570"/>
<keyword evidence="1" id="KW-0813">Transport</keyword>
<keyword evidence="3 9" id="KW-0500">Molybdenum</keyword>
<dbReference type="InterPro" id="IPR027417">
    <property type="entry name" value="P-loop_NTPase"/>
</dbReference>
<dbReference type="PROSITE" id="PS51866">
    <property type="entry name" value="MOP"/>
    <property type="match status" value="1"/>
</dbReference>
<dbReference type="Pfam" id="PF03459">
    <property type="entry name" value="TOBE"/>
    <property type="match status" value="1"/>
</dbReference>
<evidence type="ECO:0000256" key="4">
    <source>
        <dbReference type="ARBA" id="ARBA00022519"/>
    </source>
</evidence>
<evidence type="ECO:0000256" key="2">
    <source>
        <dbReference type="ARBA" id="ARBA00022475"/>
    </source>
</evidence>
<dbReference type="GO" id="GO:0016020">
    <property type="term" value="C:membrane"/>
    <property type="evidence" value="ECO:0007669"/>
    <property type="project" value="InterPro"/>
</dbReference>
<dbReference type="PANTHER" id="PTHR43514:SF10">
    <property type="entry name" value="MOLYBDENUM IMPORT ATP-BINDING PROTEIN MODC 2"/>
    <property type="match status" value="1"/>
</dbReference>
<dbReference type="HOGENOM" id="CLU_000604_1_1_6"/>
<dbReference type="SUPFAM" id="SSF52540">
    <property type="entry name" value="P-loop containing nucleoside triphosphate hydrolases"/>
    <property type="match status" value="1"/>
</dbReference>
<keyword evidence="8" id="KW-0472">Membrane</keyword>
<dbReference type="SUPFAM" id="SSF50331">
    <property type="entry name" value="MOP-like"/>
    <property type="match status" value="1"/>
</dbReference>
<dbReference type="STRING" id="396588.Tgr7_1570"/>
<evidence type="ECO:0000259" key="11">
    <source>
        <dbReference type="PROSITE" id="PS51866"/>
    </source>
</evidence>
<gene>
    <name evidence="12" type="ordered locus">Tgr7_1570</name>
</gene>
<dbReference type="InterPro" id="IPR005116">
    <property type="entry name" value="Transp-assoc_OB_typ1"/>
</dbReference>
<dbReference type="InterPro" id="IPR017871">
    <property type="entry name" value="ABC_transporter-like_CS"/>
</dbReference>
<evidence type="ECO:0000256" key="8">
    <source>
        <dbReference type="ARBA" id="ARBA00023136"/>
    </source>
</evidence>
<keyword evidence="4" id="KW-0997">Cell inner membrane</keyword>
<dbReference type="PROSITE" id="PS00211">
    <property type="entry name" value="ABC_TRANSPORTER_1"/>
    <property type="match status" value="1"/>
</dbReference>
<name>B8GRV0_THISH</name>
<dbReference type="Gene3D" id="2.40.50.100">
    <property type="match status" value="1"/>
</dbReference>
<evidence type="ECO:0000256" key="1">
    <source>
        <dbReference type="ARBA" id="ARBA00022448"/>
    </source>
</evidence>
<evidence type="ECO:0000256" key="6">
    <source>
        <dbReference type="ARBA" id="ARBA00022840"/>
    </source>
</evidence>
<dbReference type="GO" id="GO:0016887">
    <property type="term" value="F:ATP hydrolysis activity"/>
    <property type="evidence" value="ECO:0007669"/>
    <property type="project" value="InterPro"/>
</dbReference>
<keyword evidence="13" id="KW-1185">Reference proteome</keyword>
<keyword evidence="5" id="KW-0547">Nucleotide-binding</keyword>
<dbReference type="InterPro" id="IPR050334">
    <property type="entry name" value="Molybdenum_import_ModC"/>
</dbReference>
<evidence type="ECO:0000256" key="9">
    <source>
        <dbReference type="PROSITE-ProRule" id="PRU01213"/>
    </source>
</evidence>
<keyword evidence="6" id="KW-0067">ATP-binding</keyword>
<reference evidence="12 13" key="1">
    <citation type="journal article" date="2011" name="Stand. Genomic Sci.">
        <title>Complete genome sequence of 'Thioalkalivibrio sulfidophilus' HL-EbGr7.</title>
        <authorList>
            <person name="Muyzer G."/>
            <person name="Sorokin D.Y."/>
            <person name="Mavromatis K."/>
            <person name="Lapidus A."/>
            <person name="Clum A."/>
            <person name="Ivanova N."/>
            <person name="Pati A."/>
            <person name="d'Haeseleer P."/>
            <person name="Woyke T."/>
            <person name="Kyrpides N.C."/>
        </authorList>
    </citation>
    <scope>NUCLEOTIDE SEQUENCE [LARGE SCALE GENOMIC DNA]</scope>
    <source>
        <strain evidence="12 13">HL-EbGR7</strain>
    </source>
</reference>
<dbReference type="PANTHER" id="PTHR43514">
    <property type="entry name" value="ABC TRANSPORTER I FAMILY MEMBER 10"/>
    <property type="match status" value="1"/>
</dbReference>
<feature type="domain" description="ABC transporter" evidence="10">
    <location>
        <begin position="1"/>
        <end position="232"/>
    </location>
</feature>
<protein>
    <submittedName>
        <fullName evidence="12">Molybdate ABC transporter, ATPase subunit</fullName>
    </submittedName>
</protein>
<sequence>MSIDLHFDLKRPDFHLDVESRIPVRGVTALFGRSGCGKTTLLRCIAGLEPSARGRLVVDGETWQDARHFLPAHNRPVGYVFQEGRLFPHLSVQGNLEYGYRRISAGQRVVQPDEVIDLLGLEALLARRPGELSGGQRQRVAMGRALLTSPRVLLMDEPLAALDAISKTEILPYLERLHDELSIPVLYVSHSIDEVMRLADHMLLLEGGRLRAEGPIREMTTRGDLPLARAEEAVALLEAEVLDHDDEDHVSILGINGARLTLLREDLPVGRQVRLSIHARDVSIALTPPAGISVLNCLPATVREIHEETRPGEVLLGLDVCGQPLLARISRRSLRSLGLMPGMQVHALIKAVALVE</sequence>
<dbReference type="Gene3D" id="3.40.50.300">
    <property type="entry name" value="P-loop containing nucleotide triphosphate hydrolases"/>
    <property type="match status" value="1"/>
</dbReference>
<dbReference type="PROSITE" id="PS50893">
    <property type="entry name" value="ABC_TRANSPORTER_2"/>
    <property type="match status" value="1"/>
</dbReference>
<dbReference type="InterPro" id="IPR004606">
    <property type="entry name" value="Mop_domain"/>
</dbReference>
<dbReference type="AlphaFoldDB" id="B8GRV0"/>
<dbReference type="eggNOG" id="COG4148">
    <property type="taxonomic scope" value="Bacteria"/>
</dbReference>
<organism evidence="12 13">
    <name type="scientific">Thioalkalivibrio sulfidiphilus (strain HL-EbGR7)</name>
    <dbReference type="NCBI Taxonomy" id="396588"/>
    <lineage>
        <taxon>Bacteria</taxon>
        <taxon>Pseudomonadati</taxon>
        <taxon>Pseudomonadota</taxon>
        <taxon>Gammaproteobacteria</taxon>
        <taxon>Chromatiales</taxon>
        <taxon>Ectothiorhodospiraceae</taxon>
        <taxon>Thioalkalivibrio</taxon>
    </lineage>
</organism>